<dbReference type="EC" id="1.10.3.2" evidence="4"/>
<accession>Q70UI8</accession>
<evidence type="ECO:0000256" key="6">
    <source>
        <dbReference type="ARBA" id="ARBA00023002"/>
    </source>
</evidence>
<keyword evidence="8" id="KW-0325">Glycoprotein</keyword>
<evidence type="ECO:0000259" key="9">
    <source>
        <dbReference type="Pfam" id="PF07732"/>
    </source>
</evidence>
<organism evidence="10">
    <name type="scientific">uncultured Basidiomycota</name>
    <dbReference type="NCBI Taxonomy" id="175244"/>
    <lineage>
        <taxon>Eukaryota</taxon>
        <taxon>Fungi</taxon>
        <taxon>Dikarya</taxon>
        <taxon>Basidiomycota</taxon>
        <taxon>environmental samples</taxon>
    </lineage>
</organism>
<keyword evidence="5" id="KW-0479">Metal-binding</keyword>
<evidence type="ECO:0000256" key="4">
    <source>
        <dbReference type="ARBA" id="ARBA00012297"/>
    </source>
</evidence>
<comment type="similarity">
    <text evidence="3">Belongs to the multicopper oxidase family.</text>
</comment>
<keyword evidence="6 10" id="KW-0560">Oxidoreductase</keyword>
<dbReference type="GO" id="GO:0005507">
    <property type="term" value="F:copper ion binding"/>
    <property type="evidence" value="ECO:0007669"/>
    <property type="project" value="InterPro"/>
</dbReference>
<proteinExistence type="inferred from homology"/>
<sequence length="46" mass="5430">HWHGFFHHSTPWMDGSVGFTQCEIPPGKSMTYRFQALQTGTFWYHS</sequence>
<dbReference type="Gene3D" id="2.60.40.420">
    <property type="entry name" value="Cupredoxins - blue copper proteins"/>
    <property type="match status" value="1"/>
</dbReference>
<reference evidence="10" key="1">
    <citation type="journal article" date="2004" name="Soil Biol. Biochem.">
        <title>Diversity of laccase genes from basidiomycetes in a forest soil.</title>
        <authorList>
            <person name="Luis P."/>
            <person name="Walther G."/>
            <person name="Kellner H."/>
            <person name="Martin F."/>
            <person name="Buscot F."/>
        </authorList>
    </citation>
    <scope>NUCLEOTIDE SEQUENCE</scope>
</reference>
<dbReference type="InterPro" id="IPR011707">
    <property type="entry name" value="Cu-oxidase-like_N"/>
</dbReference>
<evidence type="ECO:0000256" key="7">
    <source>
        <dbReference type="ARBA" id="ARBA00023008"/>
    </source>
</evidence>
<dbReference type="InterPro" id="IPR045087">
    <property type="entry name" value="Cu-oxidase_fam"/>
</dbReference>
<protein>
    <recommendedName>
        <fullName evidence="4">laccase</fullName>
        <ecNumber evidence="4">1.10.3.2</ecNumber>
    </recommendedName>
</protein>
<feature type="non-terminal residue" evidence="10">
    <location>
        <position position="1"/>
    </location>
</feature>
<comment type="catalytic activity">
    <reaction evidence="1">
        <text>4 hydroquinone + O2 = 4 benzosemiquinone + 2 H2O</text>
        <dbReference type="Rhea" id="RHEA:11276"/>
        <dbReference type="ChEBI" id="CHEBI:15377"/>
        <dbReference type="ChEBI" id="CHEBI:15379"/>
        <dbReference type="ChEBI" id="CHEBI:17594"/>
        <dbReference type="ChEBI" id="CHEBI:17977"/>
        <dbReference type="EC" id="1.10.3.2"/>
    </reaction>
</comment>
<evidence type="ECO:0000313" key="10">
    <source>
        <dbReference type="EMBL" id="CAD62538.1"/>
    </source>
</evidence>
<gene>
    <name evidence="10" type="primary">lac</name>
</gene>
<dbReference type="AlphaFoldDB" id="Q70UI8"/>
<feature type="domain" description="Plastocyanin-like" evidence="9">
    <location>
        <begin position="1"/>
        <end position="46"/>
    </location>
</feature>
<dbReference type="PANTHER" id="PTHR11709">
    <property type="entry name" value="MULTI-COPPER OXIDASE"/>
    <property type="match status" value="1"/>
</dbReference>
<evidence type="ECO:0000256" key="5">
    <source>
        <dbReference type="ARBA" id="ARBA00022723"/>
    </source>
</evidence>
<dbReference type="Pfam" id="PF07732">
    <property type="entry name" value="Cu-oxidase_3"/>
    <property type="match status" value="1"/>
</dbReference>
<dbReference type="PANTHER" id="PTHR11709:SF394">
    <property type="entry name" value="FI03373P-RELATED"/>
    <property type="match status" value="1"/>
</dbReference>
<evidence type="ECO:0000256" key="2">
    <source>
        <dbReference type="ARBA" id="ARBA00001935"/>
    </source>
</evidence>
<feature type="non-terminal residue" evidence="10">
    <location>
        <position position="46"/>
    </location>
</feature>
<evidence type="ECO:0000256" key="3">
    <source>
        <dbReference type="ARBA" id="ARBA00010609"/>
    </source>
</evidence>
<evidence type="ECO:0000256" key="1">
    <source>
        <dbReference type="ARBA" id="ARBA00000349"/>
    </source>
</evidence>
<comment type="cofactor">
    <cofactor evidence="2">
        <name>Cu cation</name>
        <dbReference type="ChEBI" id="CHEBI:23378"/>
    </cofactor>
</comment>
<name>Q70UI8_9BASI</name>
<evidence type="ECO:0000256" key="8">
    <source>
        <dbReference type="ARBA" id="ARBA00023180"/>
    </source>
</evidence>
<dbReference type="SUPFAM" id="SSF49503">
    <property type="entry name" value="Cupredoxins"/>
    <property type="match status" value="1"/>
</dbReference>
<keyword evidence="7" id="KW-0186">Copper</keyword>
<dbReference type="GO" id="GO:0052716">
    <property type="term" value="F:hydroquinone:oxygen oxidoreductase activity"/>
    <property type="evidence" value="ECO:0007669"/>
    <property type="project" value="UniProtKB-EC"/>
</dbReference>
<dbReference type="EMBL" id="AJ540275">
    <property type="protein sequence ID" value="CAD62538.1"/>
    <property type="molecule type" value="Genomic_DNA"/>
</dbReference>
<dbReference type="InterPro" id="IPR008972">
    <property type="entry name" value="Cupredoxin"/>
</dbReference>